<accession>A0ABT6PZ50</accession>
<dbReference type="PANTHER" id="PTHR24221:SF261">
    <property type="entry name" value="GLUTATHIONE_L-CYSTEINE TRANSPORT SYSTEM ATP-BINDING_PERMEASE PROTEIN CYDD"/>
    <property type="match status" value="1"/>
</dbReference>
<feature type="transmembrane region" description="Helical" evidence="7">
    <location>
        <begin position="167"/>
        <end position="191"/>
    </location>
</feature>
<evidence type="ECO:0000256" key="6">
    <source>
        <dbReference type="ARBA" id="ARBA00023136"/>
    </source>
</evidence>
<gene>
    <name evidence="10" type="primary">cydD</name>
    <name evidence="10" type="ORF">QJV27_01850</name>
</gene>
<dbReference type="SUPFAM" id="SSF52540">
    <property type="entry name" value="P-loop containing nucleoside triphosphate hydrolases"/>
    <property type="match status" value="1"/>
</dbReference>
<dbReference type="InterPro" id="IPR017871">
    <property type="entry name" value="ABC_transporter-like_CS"/>
</dbReference>
<evidence type="ECO:0000313" key="10">
    <source>
        <dbReference type="EMBL" id="MDI2090135.1"/>
    </source>
</evidence>
<evidence type="ECO:0000256" key="2">
    <source>
        <dbReference type="ARBA" id="ARBA00022692"/>
    </source>
</evidence>
<evidence type="ECO:0000313" key="11">
    <source>
        <dbReference type="Proteomes" id="UP001431634"/>
    </source>
</evidence>
<dbReference type="Gene3D" id="3.40.50.300">
    <property type="entry name" value="P-loop containing nucleotide triphosphate hydrolases"/>
    <property type="match status" value="1"/>
</dbReference>
<dbReference type="Gene3D" id="1.20.1560.10">
    <property type="entry name" value="ABC transporter type 1, transmembrane domain"/>
    <property type="match status" value="1"/>
</dbReference>
<evidence type="ECO:0000256" key="3">
    <source>
        <dbReference type="ARBA" id="ARBA00022741"/>
    </source>
</evidence>
<dbReference type="PROSITE" id="PS50929">
    <property type="entry name" value="ABC_TM1F"/>
    <property type="match status" value="1"/>
</dbReference>
<protein>
    <submittedName>
        <fullName evidence="10">Thiol reductant ABC exporter subunit CydD</fullName>
    </submittedName>
</protein>
<comment type="subcellular location">
    <subcellularLocation>
        <location evidence="1">Cell membrane</location>
        <topology evidence="1">Multi-pass membrane protein</topology>
    </subcellularLocation>
</comment>
<evidence type="ECO:0000256" key="7">
    <source>
        <dbReference type="SAM" id="Phobius"/>
    </source>
</evidence>
<dbReference type="PROSITE" id="PS50893">
    <property type="entry name" value="ABC_TRANSPORTER_2"/>
    <property type="match status" value="1"/>
</dbReference>
<evidence type="ECO:0000256" key="4">
    <source>
        <dbReference type="ARBA" id="ARBA00022840"/>
    </source>
</evidence>
<feature type="transmembrane region" description="Helical" evidence="7">
    <location>
        <begin position="62"/>
        <end position="81"/>
    </location>
</feature>
<dbReference type="EMBL" id="JASBAO010000001">
    <property type="protein sequence ID" value="MDI2090135.1"/>
    <property type="molecule type" value="Genomic_DNA"/>
</dbReference>
<comment type="caution">
    <text evidence="10">The sequence shown here is derived from an EMBL/GenBank/DDBJ whole genome shotgun (WGS) entry which is preliminary data.</text>
</comment>
<dbReference type="SUPFAM" id="SSF90123">
    <property type="entry name" value="ABC transporter transmembrane region"/>
    <property type="match status" value="1"/>
</dbReference>
<dbReference type="Pfam" id="PF00664">
    <property type="entry name" value="ABC_membrane"/>
    <property type="match status" value="1"/>
</dbReference>
<dbReference type="InterPro" id="IPR039421">
    <property type="entry name" value="Type_1_exporter"/>
</dbReference>
<feature type="transmembrane region" description="Helical" evidence="7">
    <location>
        <begin position="21"/>
        <end position="50"/>
    </location>
</feature>
<feature type="domain" description="ABC transmembrane type-1" evidence="9">
    <location>
        <begin position="26"/>
        <end position="312"/>
    </location>
</feature>
<sequence>MQKDKIKSKLWAKQQTKIGQKAVFPIVILSLLSSMIAVGLSWCIAQILGIMLVPTLSLSFDVSVFIIAFVLLSIFRAIFIYSEELFAAKIGLQARHRLRKELVQRIMQIGPSILYKQSSGGLTTLIADHVESLDGYFSRWLPASILWFLSPCIILVFIFFVQPWAALIIGLCGLMVPIAQATFGIGAAVAARQQFVAMTRLQARFLDRIQGIATIVLAGRSEGETEKLAKAANELRKRTMKVLRVAFLSSASIDCAMIVAIVLVAMMDVGQFLNHHDTSSVHVTHALFALLIIPEFFAPLRSLALAYQDKAKLSGTAASVVELPEPVLEIIRENQLDHTQPIQVTFEDVSYRWDEKRGNVLNHLSFDIKARDTALLIGASGAGKSTIISMLLGFIKPNQGRILFNNIDISTISYDSLSSVTAWIGQKPVIFAGTIKENILFAKPTATEDELQSAIKFAAIDQYLSSLPKGLDTFIGEGGFGLSGGQAQRISIARAYLKDAPLLLLDEPTAHLDPLTEQDIFKRLVKLAQNRTVILATHSAAGQQLNGLHLRLEHGRLISQERIG</sequence>
<evidence type="ECO:0000256" key="5">
    <source>
        <dbReference type="ARBA" id="ARBA00022989"/>
    </source>
</evidence>
<dbReference type="InterPro" id="IPR011527">
    <property type="entry name" value="ABC1_TM_dom"/>
</dbReference>
<organism evidence="10 11">
    <name type="scientific">Commensalibacter oyaizuii</name>
    <dbReference type="NCBI Taxonomy" id="3043873"/>
    <lineage>
        <taxon>Bacteria</taxon>
        <taxon>Pseudomonadati</taxon>
        <taxon>Pseudomonadota</taxon>
        <taxon>Alphaproteobacteria</taxon>
        <taxon>Acetobacterales</taxon>
        <taxon>Acetobacteraceae</taxon>
    </lineage>
</organism>
<dbReference type="InterPro" id="IPR027417">
    <property type="entry name" value="P-loop_NTPase"/>
</dbReference>
<evidence type="ECO:0000259" key="9">
    <source>
        <dbReference type="PROSITE" id="PS50929"/>
    </source>
</evidence>
<dbReference type="InterPro" id="IPR003439">
    <property type="entry name" value="ABC_transporter-like_ATP-bd"/>
</dbReference>
<dbReference type="InterPro" id="IPR003593">
    <property type="entry name" value="AAA+_ATPase"/>
</dbReference>
<keyword evidence="2 7" id="KW-0812">Transmembrane</keyword>
<dbReference type="InterPro" id="IPR014216">
    <property type="entry name" value="ABC_transptr_CydD"/>
</dbReference>
<proteinExistence type="predicted"/>
<dbReference type="CDD" id="cd18584">
    <property type="entry name" value="ABC_6TM_AarD_CydD"/>
    <property type="match status" value="1"/>
</dbReference>
<dbReference type="PANTHER" id="PTHR24221">
    <property type="entry name" value="ATP-BINDING CASSETTE SUB-FAMILY B"/>
    <property type="match status" value="1"/>
</dbReference>
<keyword evidence="11" id="KW-1185">Reference proteome</keyword>
<keyword evidence="5 7" id="KW-1133">Transmembrane helix</keyword>
<feature type="transmembrane region" description="Helical" evidence="7">
    <location>
        <begin position="245"/>
        <end position="266"/>
    </location>
</feature>
<dbReference type="Pfam" id="PF00005">
    <property type="entry name" value="ABC_tran"/>
    <property type="match status" value="1"/>
</dbReference>
<feature type="transmembrane region" description="Helical" evidence="7">
    <location>
        <begin position="140"/>
        <end position="161"/>
    </location>
</feature>
<dbReference type="NCBIfam" id="TIGR02857">
    <property type="entry name" value="CydD"/>
    <property type="match status" value="1"/>
</dbReference>
<dbReference type="CDD" id="cd03228">
    <property type="entry name" value="ABCC_MRP_Like"/>
    <property type="match status" value="1"/>
</dbReference>
<feature type="domain" description="ABC transporter" evidence="8">
    <location>
        <begin position="344"/>
        <end position="563"/>
    </location>
</feature>
<feature type="transmembrane region" description="Helical" evidence="7">
    <location>
        <begin position="286"/>
        <end position="307"/>
    </location>
</feature>
<evidence type="ECO:0000259" key="8">
    <source>
        <dbReference type="PROSITE" id="PS50893"/>
    </source>
</evidence>
<keyword evidence="6 7" id="KW-0472">Membrane</keyword>
<dbReference type="InterPro" id="IPR036640">
    <property type="entry name" value="ABC1_TM_sf"/>
</dbReference>
<dbReference type="SMART" id="SM00382">
    <property type="entry name" value="AAA"/>
    <property type="match status" value="1"/>
</dbReference>
<keyword evidence="4" id="KW-0067">ATP-binding</keyword>
<keyword evidence="3" id="KW-0547">Nucleotide-binding</keyword>
<dbReference type="PROSITE" id="PS00211">
    <property type="entry name" value="ABC_TRANSPORTER_1"/>
    <property type="match status" value="1"/>
</dbReference>
<evidence type="ECO:0000256" key="1">
    <source>
        <dbReference type="ARBA" id="ARBA00004651"/>
    </source>
</evidence>
<reference evidence="10" key="1">
    <citation type="submission" date="2023-05" db="EMBL/GenBank/DDBJ databases">
        <title>Whole genome sequence of Commensalibacter sp.</title>
        <authorList>
            <person name="Charoenyingcharoen P."/>
            <person name="Yukphan P."/>
        </authorList>
    </citation>
    <scope>NUCLEOTIDE SEQUENCE</scope>
    <source>
        <strain evidence="10">TBRC 16381</strain>
    </source>
</reference>
<dbReference type="Proteomes" id="UP001431634">
    <property type="component" value="Unassembled WGS sequence"/>
</dbReference>
<dbReference type="RefSeq" id="WP_281447286.1">
    <property type="nucleotide sequence ID" value="NZ_JASBAO010000001.1"/>
</dbReference>
<name>A0ABT6PZ50_9PROT</name>